<gene>
    <name evidence="7" type="ORF">K8V11_02255</name>
</gene>
<dbReference type="PANTHER" id="PTHR31632:SF2">
    <property type="entry name" value="PLASMA MEMBRANE IRON PERMEASE"/>
    <property type="match status" value="1"/>
</dbReference>
<evidence type="ECO:0000256" key="4">
    <source>
        <dbReference type="ARBA" id="ARBA00022989"/>
    </source>
</evidence>
<dbReference type="AlphaFoldDB" id="A0A921F4C9"/>
<comment type="caution">
    <text evidence="7">The sequence shown here is derived from an EMBL/GenBank/DDBJ whole genome shotgun (WGS) entry which is preliminary data.</text>
</comment>
<dbReference type="Proteomes" id="UP000776650">
    <property type="component" value="Unassembled WGS sequence"/>
</dbReference>
<keyword evidence="4 6" id="KW-1133">Transmembrane helix</keyword>
<keyword evidence="5 6" id="KW-0472">Membrane</keyword>
<reference evidence="7" key="1">
    <citation type="journal article" date="2021" name="PeerJ">
        <title>Extensive microbial diversity within the chicken gut microbiome revealed by metagenomics and culture.</title>
        <authorList>
            <person name="Gilroy R."/>
            <person name="Ravi A."/>
            <person name="Getino M."/>
            <person name="Pursley I."/>
            <person name="Horton D.L."/>
            <person name="Alikhan N.F."/>
            <person name="Baker D."/>
            <person name="Gharbi K."/>
            <person name="Hall N."/>
            <person name="Watson M."/>
            <person name="Adriaenssens E.M."/>
            <person name="Foster-Nyarko E."/>
            <person name="Jarju S."/>
            <person name="Secka A."/>
            <person name="Antonio M."/>
            <person name="Oren A."/>
            <person name="Chaudhuri R.R."/>
            <person name="La Ragione R."/>
            <person name="Hildebrand F."/>
            <person name="Pallen M.J."/>
        </authorList>
    </citation>
    <scope>NUCLEOTIDE SEQUENCE</scope>
    <source>
        <strain evidence="7">ChiGjej1B1-18357</strain>
    </source>
</reference>
<comment type="similarity">
    <text evidence="2">Belongs to the oxidase-dependent Fe transporter (OFeT) (TC 9.A.10.1) family.</text>
</comment>
<feature type="transmembrane region" description="Helical" evidence="6">
    <location>
        <begin position="125"/>
        <end position="147"/>
    </location>
</feature>
<evidence type="ECO:0000256" key="2">
    <source>
        <dbReference type="ARBA" id="ARBA00008333"/>
    </source>
</evidence>
<keyword evidence="3 6" id="KW-0812">Transmembrane</keyword>
<sequence>MGSGAATDAIVMAASGPSAWTQMLGSGLIGLREGLETGIVVMILVAFLVKSDRRSALKFVWLGVGIAVAMVVAVFLGIHFGTRTLTGMAAEAAAGIASLIAVVIVTSMVLVMKKAAGSMSGNLKAGMDVALDAGPVAVVVLSFLAVGREGLETALLMVGYAEGSASAWPFVGLLLGVCLAIGIAVLMYQGAVRINLARFFT</sequence>
<reference evidence="7" key="2">
    <citation type="submission" date="2021-09" db="EMBL/GenBank/DDBJ databases">
        <authorList>
            <person name="Gilroy R."/>
        </authorList>
    </citation>
    <scope>NUCLEOTIDE SEQUENCE</scope>
    <source>
        <strain evidence="7">ChiGjej1B1-18357</strain>
    </source>
</reference>
<evidence type="ECO:0000256" key="1">
    <source>
        <dbReference type="ARBA" id="ARBA00004141"/>
    </source>
</evidence>
<feature type="transmembrane region" description="Helical" evidence="6">
    <location>
        <begin position="92"/>
        <end position="113"/>
    </location>
</feature>
<feature type="transmembrane region" description="Helical" evidence="6">
    <location>
        <begin position="61"/>
        <end position="80"/>
    </location>
</feature>
<dbReference type="GO" id="GO:0015093">
    <property type="term" value="F:ferrous iron transmembrane transporter activity"/>
    <property type="evidence" value="ECO:0007669"/>
    <property type="project" value="TreeGrafter"/>
</dbReference>
<dbReference type="InterPro" id="IPR004923">
    <property type="entry name" value="FTR1/Fip1/EfeU"/>
</dbReference>
<comment type="subcellular location">
    <subcellularLocation>
        <location evidence="1">Membrane</location>
        <topology evidence="1">Multi-pass membrane protein</topology>
    </subcellularLocation>
</comment>
<evidence type="ECO:0000313" key="8">
    <source>
        <dbReference type="Proteomes" id="UP000776650"/>
    </source>
</evidence>
<dbReference type="Pfam" id="PF03239">
    <property type="entry name" value="FTR1"/>
    <property type="match status" value="1"/>
</dbReference>
<accession>A0A921F4C9</accession>
<protein>
    <submittedName>
        <fullName evidence="7">FTR1 family protein</fullName>
    </submittedName>
</protein>
<proteinExistence type="inferred from homology"/>
<name>A0A921F4C9_9ACTN</name>
<dbReference type="EMBL" id="DYXM01000047">
    <property type="protein sequence ID" value="HJE89819.1"/>
    <property type="molecule type" value="Genomic_DNA"/>
</dbReference>
<evidence type="ECO:0000256" key="5">
    <source>
        <dbReference type="ARBA" id="ARBA00023136"/>
    </source>
</evidence>
<evidence type="ECO:0000256" key="6">
    <source>
        <dbReference type="SAM" id="Phobius"/>
    </source>
</evidence>
<dbReference type="PANTHER" id="PTHR31632">
    <property type="entry name" value="IRON TRANSPORTER FTH1"/>
    <property type="match status" value="1"/>
</dbReference>
<dbReference type="GO" id="GO:0033573">
    <property type="term" value="C:high-affinity iron permease complex"/>
    <property type="evidence" value="ECO:0007669"/>
    <property type="project" value="InterPro"/>
</dbReference>
<feature type="transmembrane region" description="Helical" evidence="6">
    <location>
        <begin position="167"/>
        <end position="188"/>
    </location>
</feature>
<evidence type="ECO:0000313" key="7">
    <source>
        <dbReference type="EMBL" id="HJE89819.1"/>
    </source>
</evidence>
<evidence type="ECO:0000256" key="3">
    <source>
        <dbReference type="ARBA" id="ARBA00022692"/>
    </source>
</evidence>
<feature type="non-terminal residue" evidence="7">
    <location>
        <position position="201"/>
    </location>
</feature>
<feature type="transmembrane region" description="Helical" evidence="6">
    <location>
        <begin position="29"/>
        <end position="49"/>
    </location>
</feature>
<organism evidence="7 8">
    <name type="scientific">Dietzia timorensis</name>
    <dbReference type="NCBI Taxonomy" id="499555"/>
    <lineage>
        <taxon>Bacteria</taxon>
        <taxon>Bacillati</taxon>
        <taxon>Actinomycetota</taxon>
        <taxon>Actinomycetes</taxon>
        <taxon>Mycobacteriales</taxon>
        <taxon>Dietziaceae</taxon>
        <taxon>Dietzia</taxon>
    </lineage>
</organism>
<dbReference type="RefSeq" id="WP_303910590.1">
    <property type="nucleotide sequence ID" value="NZ_DYXM01000047.1"/>
</dbReference>